<dbReference type="Proteomes" id="UP000019114">
    <property type="component" value="Unassembled WGS sequence"/>
</dbReference>
<feature type="non-terminal residue" evidence="1">
    <location>
        <position position="1"/>
    </location>
</feature>
<proteinExistence type="predicted"/>
<evidence type="ECO:0008006" key="3">
    <source>
        <dbReference type="Google" id="ProtNLM"/>
    </source>
</evidence>
<dbReference type="EMBL" id="KI926220">
    <property type="protein sequence ID" value="ETW39318.1"/>
    <property type="molecule type" value="Genomic_DNA"/>
</dbReference>
<gene>
    <name evidence="1" type="ORF">PFNF135_06302</name>
</gene>
<dbReference type="Pfam" id="PF02009">
    <property type="entry name" value="RIFIN"/>
    <property type="match status" value="1"/>
</dbReference>
<feature type="non-terminal residue" evidence="1">
    <location>
        <position position="358"/>
    </location>
</feature>
<reference evidence="1 2" key="1">
    <citation type="submission" date="2013-02" db="EMBL/GenBank/DDBJ databases">
        <title>The Genome Annotation of Plasmodium falciparum NF135/5.C10.</title>
        <authorList>
            <consortium name="The Broad Institute Genome Sequencing Platform"/>
            <consortium name="The Broad Institute Genome Sequencing Center for Infectious Disease"/>
            <person name="Neafsey D."/>
            <person name="Hoffman S."/>
            <person name="Volkman S."/>
            <person name="Rosenthal P."/>
            <person name="Walker B."/>
            <person name="Young S.K."/>
            <person name="Zeng Q."/>
            <person name="Gargeya S."/>
            <person name="Fitzgerald M."/>
            <person name="Haas B."/>
            <person name="Abouelleil A."/>
            <person name="Allen A.W."/>
            <person name="Alvarado L."/>
            <person name="Arachchi H.M."/>
            <person name="Berlin A.M."/>
            <person name="Chapman S.B."/>
            <person name="Gainer-Dewar J."/>
            <person name="Goldberg J."/>
            <person name="Griggs A."/>
            <person name="Gujja S."/>
            <person name="Hansen M."/>
            <person name="Howarth C."/>
            <person name="Imamovic A."/>
            <person name="Ireland A."/>
            <person name="Larimer J."/>
            <person name="McCowan C."/>
            <person name="Murphy C."/>
            <person name="Pearson M."/>
            <person name="Poon T.W."/>
            <person name="Priest M."/>
            <person name="Roberts A."/>
            <person name="Saif S."/>
            <person name="Shea T."/>
            <person name="Sisk P."/>
            <person name="Sykes S."/>
            <person name="Wortman J."/>
            <person name="Nusbaum C."/>
            <person name="Birren B."/>
        </authorList>
    </citation>
    <scope>NUCLEOTIDE SEQUENCE [LARGE SCALE GENOMIC DNA]</scope>
    <source>
        <strain evidence="1 2">NF135/5.C10</strain>
    </source>
</reference>
<name>W4I6G3_PLAFA</name>
<sequence length="358" mass="39068">VYNQRNHKSTTHHTPITRLLCECDLYTPNYDNHPQMKEVMQDFDRQTSHRFEEYEERMNVKRQKCKEQCDKEIQKIILKDKLEKQMTEQLTTLDTKITTGDIPTCVCEKSLADKVEKTCSKCAGVLGGGVTPAWGLISGIVYTGWKAAALAAATKEAIAEGAAKGLAEGAQAGIKAVMNVLNLDLGLSFESAQKMGLVLSATNYKDAGYIYQAIFTKYKGSCFPSAPVSGAITLPGPGSGAVRGASDPICNAMWSKFVYTRGGSRGVSLPDVLKEYVESIVKQAKNTAGMAAEKATQEATTLALKTNTAAVESTYASCQTVIIASVVAILTKKKNEEKTPIYQIIRRIDVMYLVFFDV</sequence>
<dbReference type="NCBIfam" id="TIGR01477">
    <property type="entry name" value="RIFIN"/>
    <property type="match status" value="1"/>
</dbReference>
<evidence type="ECO:0000313" key="2">
    <source>
        <dbReference type="Proteomes" id="UP000019114"/>
    </source>
</evidence>
<accession>W4I6G3</accession>
<reference evidence="1 2" key="2">
    <citation type="submission" date="2013-02" db="EMBL/GenBank/DDBJ databases">
        <title>The Genome Sequence of Plasmodium falciparum NF135/5.C10.</title>
        <authorList>
            <consortium name="The Broad Institute Genome Sequencing Platform"/>
            <consortium name="The Broad Institute Genome Sequencing Center for Infectious Disease"/>
            <person name="Neafsey D."/>
            <person name="Cheeseman I."/>
            <person name="Volkman S."/>
            <person name="Adams J."/>
            <person name="Walker B."/>
            <person name="Young S.K."/>
            <person name="Zeng Q."/>
            <person name="Gargeya S."/>
            <person name="Fitzgerald M."/>
            <person name="Haas B."/>
            <person name="Abouelleil A."/>
            <person name="Alvarado L."/>
            <person name="Arachchi H.M."/>
            <person name="Berlin A.M."/>
            <person name="Chapman S.B."/>
            <person name="Dewar J."/>
            <person name="Goldberg J."/>
            <person name="Griggs A."/>
            <person name="Gujja S."/>
            <person name="Hansen M."/>
            <person name="Howarth C."/>
            <person name="Imamovic A."/>
            <person name="Larimer J."/>
            <person name="McCowan C."/>
            <person name="Murphy C."/>
            <person name="Neiman D."/>
            <person name="Pearson M."/>
            <person name="Priest M."/>
            <person name="Roberts A."/>
            <person name="Saif S."/>
            <person name="Shea T."/>
            <person name="Sisk P."/>
            <person name="Sykes S."/>
            <person name="Wortman J."/>
            <person name="Nusbaum C."/>
            <person name="Birren B."/>
        </authorList>
    </citation>
    <scope>NUCLEOTIDE SEQUENCE [LARGE SCALE GENOMIC DNA]</scope>
    <source>
        <strain evidence="1 2">NF135/5.C10</strain>
    </source>
</reference>
<dbReference type="AlphaFoldDB" id="W4I6G3"/>
<dbReference type="SUPFAM" id="SSF47473">
    <property type="entry name" value="EF-hand"/>
    <property type="match status" value="1"/>
</dbReference>
<evidence type="ECO:0000313" key="1">
    <source>
        <dbReference type="EMBL" id="ETW39318.1"/>
    </source>
</evidence>
<dbReference type="InterPro" id="IPR006373">
    <property type="entry name" value="VSA_Rifin"/>
</dbReference>
<organism evidence="1 2">
    <name type="scientific">Plasmodium falciparum NF135/5.C10</name>
    <dbReference type="NCBI Taxonomy" id="1036726"/>
    <lineage>
        <taxon>Eukaryota</taxon>
        <taxon>Sar</taxon>
        <taxon>Alveolata</taxon>
        <taxon>Apicomplexa</taxon>
        <taxon>Aconoidasida</taxon>
        <taxon>Haemosporida</taxon>
        <taxon>Plasmodiidae</taxon>
        <taxon>Plasmodium</taxon>
        <taxon>Plasmodium (Laverania)</taxon>
    </lineage>
</organism>
<protein>
    <recommendedName>
        <fullName evidence="3">Surface antigen</fullName>
    </recommendedName>
</protein>
<dbReference type="InterPro" id="IPR011992">
    <property type="entry name" value="EF-hand-dom_pair"/>
</dbReference>